<dbReference type="RefSeq" id="WP_186851917.1">
    <property type="nucleotide sequence ID" value="NZ_JACOPO010000001.1"/>
</dbReference>
<name>A0A8J6M5G9_9FIRM</name>
<comment type="caution">
    <text evidence="2">The sequence shown here is derived from an EMBL/GenBank/DDBJ whole genome shotgun (WGS) entry which is preliminary data.</text>
</comment>
<keyword evidence="1" id="KW-1133">Transmembrane helix</keyword>
<evidence type="ECO:0000313" key="2">
    <source>
        <dbReference type="EMBL" id="MBC5721464.1"/>
    </source>
</evidence>
<gene>
    <name evidence="2" type="ORF">H8S11_01305</name>
</gene>
<keyword evidence="1" id="KW-0812">Transmembrane</keyword>
<dbReference type="Proteomes" id="UP000628736">
    <property type="component" value="Unassembled WGS sequence"/>
</dbReference>
<dbReference type="AlphaFoldDB" id="A0A8J6M5G9"/>
<evidence type="ECO:0000256" key="1">
    <source>
        <dbReference type="SAM" id="Phobius"/>
    </source>
</evidence>
<keyword evidence="3" id="KW-1185">Reference proteome</keyword>
<accession>A0A8J6M5G9</accession>
<dbReference type="EMBL" id="JACOPO010000001">
    <property type="protein sequence ID" value="MBC5721464.1"/>
    <property type="molecule type" value="Genomic_DNA"/>
</dbReference>
<feature type="transmembrane region" description="Helical" evidence="1">
    <location>
        <begin position="22"/>
        <end position="42"/>
    </location>
</feature>
<proteinExistence type="predicted"/>
<evidence type="ECO:0000313" key="3">
    <source>
        <dbReference type="Proteomes" id="UP000628736"/>
    </source>
</evidence>
<protein>
    <submittedName>
        <fullName evidence="2">Uncharacterized protein</fullName>
    </submittedName>
</protein>
<keyword evidence="1" id="KW-0472">Membrane</keyword>
<organism evidence="2 3">
    <name type="scientific">Flintibacter hominis</name>
    <dbReference type="NCBI Taxonomy" id="2763048"/>
    <lineage>
        <taxon>Bacteria</taxon>
        <taxon>Bacillati</taxon>
        <taxon>Bacillota</taxon>
        <taxon>Clostridia</taxon>
        <taxon>Eubacteriales</taxon>
        <taxon>Flintibacter</taxon>
    </lineage>
</organism>
<reference evidence="2" key="1">
    <citation type="submission" date="2020-08" db="EMBL/GenBank/DDBJ databases">
        <title>Genome public.</title>
        <authorList>
            <person name="Liu C."/>
            <person name="Sun Q."/>
        </authorList>
    </citation>
    <scope>NUCLEOTIDE SEQUENCE</scope>
    <source>
        <strain evidence="2">NSJ-23</strain>
    </source>
</reference>
<sequence>MDVGIIGGQDGPTAILISSSPIALPFMLLILAGLVGAAWFFLHKRKK</sequence>